<keyword evidence="3" id="KW-1185">Reference proteome</keyword>
<evidence type="ECO:0000256" key="1">
    <source>
        <dbReference type="SAM" id="MobiDB-lite"/>
    </source>
</evidence>
<comment type="caution">
    <text evidence="2">The sequence shown here is derived from an EMBL/GenBank/DDBJ whole genome shotgun (WGS) entry which is preliminary data.</text>
</comment>
<name>A0A226DI72_FOLCA</name>
<sequence length="144" mass="16759">MALASEVNLLYLDLESYRQILVKSRINSPTFTDEMNHLAHSVHWLYWEARNLDEAIRQAGSRSVVYNQNAWSVSYRSNQLRYQIRFAKKRLAICANYEKNPPTKSTIFSSPSHSESSEGQGPSRSIFWWSPQKKQASQEKVVYK</sequence>
<gene>
    <name evidence="2" type="ORF">Fcan01_20344</name>
</gene>
<proteinExistence type="predicted"/>
<feature type="region of interest" description="Disordered" evidence="1">
    <location>
        <begin position="100"/>
        <end position="144"/>
    </location>
</feature>
<evidence type="ECO:0000313" key="2">
    <source>
        <dbReference type="EMBL" id="OXA45245.1"/>
    </source>
</evidence>
<feature type="compositionally biased region" description="Low complexity" evidence="1">
    <location>
        <begin position="109"/>
        <end position="123"/>
    </location>
</feature>
<organism evidence="2 3">
    <name type="scientific">Folsomia candida</name>
    <name type="common">Springtail</name>
    <dbReference type="NCBI Taxonomy" id="158441"/>
    <lineage>
        <taxon>Eukaryota</taxon>
        <taxon>Metazoa</taxon>
        <taxon>Ecdysozoa</taxon>
        <taxon>Arthropoda</taxon>
        <taxon>Hexapoda</taxon>
        <taxon>Collembola</taxon>
        <taxon>Entomobryomorpha</taxon>
        <taxon>Isotomoidea</taxon>
        <taxon>Isotomidae</taxon>
        <taxon>Proisotominae</taxon>
        <taxon>Folsomia</taxon>
    </lineage>
</organism>
<reference evidence="2 3" key="1">
    <citation type="submission" date="2015-12" db="EMBL/GenBank/DDBJ databases">
        <title>The genome of Folsomia candida.</title>
        <authorList>
            <person name="Faddeeva A."/>
            <person name="Derks M.F."/>
            <person name="Anvar Y."/>
            <person name="Smit S."/>
            <person name="Van Straalen N."/>
            <person name="Roelofs D."/>
        </authorList>
    </citation>
    <scope>NUCLEOTIDE SEQUENCE [LARGE SCALE GENOMIC DNA]</scope>
    <source>
        <strain evidence="2 3">VU population</strain>
        <tissue evidence="2">Whole body</tissue>
    </source>
</reference>
<dbReference type="AlphaFoldDB" id="A0A226DI72"/>
<dbReference type="Proteomes" id="UP000198287">
    <property type="component" value="Unassembled WGS sequence"/>
</dbReference>
<accession>A0A226DI72</accession>
<protein>
    <submittedName>
        <fullName evidence="2">Uncharacterized protein</fullName>
    </submittedName>
</protein>
<evidence type="ECO:0000313" key="3">
    <source>
        <dbReference type="Proteomes" id="UP000198287"/>
    </source>
</evidence>
<dbReference type="EMBL" id="LNIX01000018">
    <property type="protein sequence ID" value="OXA45245.1"/>
    <property type="molecule type" value="Genomic_DNA"/>
</dbReference>